<dbReference type="Proteomes" id="UP000499080">
    <property type="component" value="Unassembled WGS sequence"/>
</dbReference>
<comment type="caution">
    <text evidence="1">The sequence shown here is derived from an EMBL/GenBank/DDBJ whole genome shotgun (WGS) entry which is preliminary data.</text>
</comment>
<evidence type="ECO:0000313" key="1">
    <source>
        <dbReference type="EMBL" id="GBM43306.1"/>
    </source>
</evidence>
<organism evidence="1 2">
    <name type="scientific">Araneus ventricosus</name>
    <name type="common">Orbweaver spider</name>
    <name type="synonym">Epeira ventricosa</name>
    <dbReference type="NCBI Taxonomy" id="182803"/>
    <lineage>
        <taxon>Eukaryota</taxon>
        <taxon>Metazoa</taxon>
        <taxon>Ecdysozoa</taxon>
        <taxon>Arthropoda</taxon>
        <taxon>Chelicerata</taxon>
        <taxon>Arachnida</taxon>
        <taxon>Araneae</taxon>
        <taxon>Araneomorphae</taxon>
        <taxon>Entelegynae</taxon>
        <taxon>Araneoidea</taxon>
        <taxon>Araneidae</taxon>
        <taxon>Araneus</taxon>
    </lineage>
</organism>
<protein>
    <submittedName>
        <fullName evidence="1">Uncharacterized protein</fullName>
    </submittedName>
</protein>
<reference evidence="1 2" key="1">
    <citation type="journal article" date="2019" name="Sci. Rep.">
        <title>Orb-weaving spider Araneus ventricosus genome elucidates the spidroin gene catalogue.</title>
        <authorList>
            <person name="Kono N."/>
            <person name="Nakamura H."/>
            <person name="Ohtoshi R."/>
            <person name="Moran D.A.P."/>
            <person name="Shinohara A."/>
            <person name="Yoshida Y."/>
            <person name="Fujiwara M."/>
            <person name="Mori M."/>
            <person name="Tomita M."/>
            <person name="Arakawa K."/>
        </authorList>
    </citation>
    <scope>NUCLEOTIDE SEQUENCE [LARGE SCALE GENOMIC DNA]</scope>
</reference>
<dbReference type="AlphaFoldDB" id="A0A4Y2FRW8"/>
<gene>
    <name evidence="1" type="ORF">AVEN_220833_1</name>
</gene>
<accession>A0A4Y2FRW8</accession>
<keyword evidence="2" id="KW-1185">Reference proteome</keyword>
<name>A0A4Y2FRW8_ARAVE</name>
<sequence length="106" mass="11944">MISPLHVNGVMALYTIRVFSPSIRANCKPICFGSLRSPTASTSYPGFKARTSPAPISHGARMPSPSFTYYTGHISAFMARQSKWSTWILRLIRNPNCFNFHRFFAL</sequence>
<proteinExistence type="predicted"/>
<evidence type="ECO:0000313" key="2">
    <source>
        <dbReference type="Proteomes" id="UP000499080"/>
    </source>
</evidence>
<dbReference type="EMBL" id="BGPR01001025">
    <property type="protein sequence ID" value="GBM43306.1"/>
    <property type="molecule type" value="Genomic_DNA"/>
</dbReference>